<dbReference type="Gene3D" id="1.20.1160.20">
    <property type="match status" value="1"/>
</dbReference>
<evidence type="ECO:0000256" key="1">
    <source>
        <dbReference type="ARBA" id="ARBA00004123"/>
    </source>
</evidence>
<gene>
    <name evidence="4" type="primary">ORF54019</name>
</gene>
<feature type="compositionally biased region" description="Polar residues" evidence="3">
    <location>
        <begin position="196"/>
        <end position="221"/>
    </location>
</feature>
<evidence type="ECO:0000313" key="4">
    <source>
        <dbReference type="EMBL" id="CEK65132.1"/>
    </source>
</evidence>
<feature type="region of interest" description="Disordered" evidence="3">
    <location>
        <begin position="190"/>
        <end position="252"/>
    </location>
</feature>
<keyword evidence="2" id="KW-0539">Nucleus</keyword>
<dbReference type="GO" id="GO:0005634">
    <property type="term" value="C:nucleus"/>
    <property type="evidence" value="ECO:0007669"/>
    <property type="project" value="UniProtKB-SubCell"/>
</dbReference>
<dbReference type="GO" id="GO:0006355">
    <property type="term" value="P:regulation of DNA-templated transcription"/>
    <property type="evidence" value="ECO:0007669"/>
    <property type="project" value="InterPro"/>
</dbReference>
<proteinExistence type="predicted"/>
<comment type="subcellular location">
    <subcellularLocation>
        <location evidence="1">Nucleus</location>
    </subcellularLocation>
</comment>
<evidence type="ECO:0000256" key="2">
    <source>
        <dbReference type="ARBA" id="ARBA00023242"/>
    </source>
</evidence>
<dbReference type="AlphaFoldDB" id="A0A0B6Z9S9"/>
<reference evidence="4" key="1">
    <citation type="submission" date="2014-12" db="EMBL/GenBank/DDBJ databases">
        <title>Insight into the proteome of Arion vulgaris.</title>
        <authorList>
            <person name="Aradska J."/>
            <person name="Bulat T."/>
            <person name="Smidak R."/>
            <person name="Sarate P."/>
            <person name="Gangsoo J."/>
            <person name="Sialana F."/>
            <person name="Bilban M."/>
            <person name="Lubec G."/>
        </authorList>
    </citation>
    <scope>NUCLEOTIDE SEQUENCE</scope>
    <source>
        <tissue evidence="4">Skin</tissue>
    </source>
</reference>
<protein>
    <submittedName>
        <fullName evidence="4">Uncharacterized protein</fullName>
    </submittedName>
</protein>
<sequence>TDEEEALYKQYAKPKPTEKSKKRSLLEALESAEDHSENAPKGKIQTLESQFQIPSYQPPAKKLPGKQKQIKLKETSQTEIIISHSASEIKTKVETAKNKLALETSQSYLMEVKTVLTKDMYKRFSDVLNKYSKERQIHDVVPVLMDLFTTSPQNNHLYKKFFRFVREEDKQYYARTCYELTGLSCNYKPSEHREGNQLNKTSMSHTQISDVQNSSSGQISRSVAVKSDNSSHTMAASSSSSAPKSSCITTSN</sequence>
<dbReference type="EMBL" id="HACG01018267">
    <property type="protein sequence ID" value="CEK65132.1"/>
    <property type="molecule type" value="Transcribed_RNA"/>
</dbReference>
<dbReference type="Pfam" id="PF23116">
    <property type="entry name" value="HHD_RTEL1"/>
    <property type="match status" value="1"/>
</dbReference>
<evidence type="ECO:0000256" key="3">
    <source>
        <dbReference type="SAM" id="MobiDB-lite"/>
    </source>
</evidence>
<feature type="non-terminal residue" evidence="4">
    <location>
        <position position="252"/>
    </location>
</feature>
<name>A0A0B6Z9S9_9EUPU</name>
<feature type="compositionally biased region" description="Low complexity" evidence="3">
    <location>
        <begin position="227"/>
        <end position="252"/>
    </location>
</feature>
<accession>A0A0B6Z9S9</accession>
<feature type="non-terminal residue" evidence="4">
    <location>
        <position position="1"/>
    </location>
</feature>
<dbReference type="SUPFAM" id="SSF47762">
    <property type="entry name" value="PAH2 domain"/>
    <property type="match status" value="1"/>
</dbReference>
<feature type="region of interest" description="Disordered" evidence="3">
    <location>
        <begin position="1"/>
        <end position="46"/>
    </location>
</feature>
<dbReference type="InterPro" id="IPR036600">
    <property type="entry name" value="PAH_sf"/>
</dbReference>
<organism evidence="4">
    <name type="scientific">Arion vulgaris</name>
    <dbReference type="NCBI Taxonomy" id="1028688"/>
    <lineage>
        <taxon>Eukaryota</taxon>
        <taxon>Metazoa</taxon>
        <taxon>Spiralia</taxon>
        <taxon>Lophotrochozoa</taxon>
        <taxon>Mollusca</taxon>
        <taxon>Gastropoda</taxon>
        <taxon>Heterobranchia</taxon>
        <taxon>Euthyneura</taxon>
        <taxon>Panpulmonata</taxon>
        <taxon>Eupulmonata</taxon>
        <taxon>Stylommatophora</taxon>
        <taxon>Helicina</taxon>
        <taxon>Arionoidea</taxon>
        <taxon>Arionidae</taxon>
        <taxon>Arion</taxon>
    </lineage>
</organism>